<proteinExistence type="predicted"/>
<organism evidence="1 2">
    <name type="scientific">Symbiodinium natans</name>
    <dbReference type="NCBI Taxonomy" id="878477"/>
    <lineage>
        <taxon>Eukaryota</taxon>
        <taxon>Sar</taxon>
        <taxon>Alveolata</taxon>
        <taxon>Dinophyceae</taxon>
        <taxon>Suessiales</taxon>
        <taxon>Symbiodiniaceae</taxon>
        <taxon>Symbiodinium</taxon>
    </lineage>
</organism>
<gene>
    <name evidence="1" type="ORF">SNAT2548_LOCUS15086</name>
</gene>
<dbReference type="Proteomes" id="UP000604046">
    <property type="component" value="Unassembled WGS sequence"/>
</dbReference>
<evidence type="ECO:0000313" key="2">
    <source>
        <dbReference type="Proteomes" id="UP000604046"/>
    </source>
</evidence>
<dbReference type="AlphaFoldDB" id="A0A812MYM8"/>
<dbReference type="EMBL" id="CAJNDS010001846">
    <property type="protein sequence ID" value="CAE7284780.1"/>
    <property type="molecule type" value="Genomic_DNA"/>
</dbReference>
<comment type="caution">
    <text evidence="1">The sequence shown here is derived from an EMBL/GenBank/DDBJ whole genome shotgun (WGS) entry which is preliminary data.</text>
</comment>
<feature type="non-terminal residue" evidence="1">
    <location>
        <position position="1"/>
    </location>
</feature>
<evidence type="ECO:0000313" key="1">
    <source>
        <dbReference type="EMBL" id="CAE7284780.1"/>
    </source>
</evidence>
<accession>A0A812MYM8</accession>
<reference evidence="1" key="1">
    <citation type="submission" date="2021-02" db="EMBL/GenBank/DDBJ databases">
        <authorList>
            <person name="Dougan E. K."/>
            <person name="Rhodes N."/>
            <person name="Thang M."/>
            <person name="Chan C."/>
        </authorList>
    </citation>
    <scope>NUCLEOTIDE SEQUENCE</scope>
</reference>
<name>A0A812MYM8_9DINO</name>
<keyword evidence="2" id="KW-1185">Reference proteome</keyword>
<protein>
    <submittedName>
        <fullName evidence="1">Uncharacterized protein</fullName>
    </submittedName>
</protein>
<sequence length="87" mass="9434">AWRAGIREDNTEFANGGVSVRGAQRGIATGHFAHPTCGKLFLEERSLSNLGCARHVVLVSKQNFQPHQIMSMLKEVLAGVTSCARGR</sequence>